<evidence type="ECO:0000313" key="2">
    <source>
        <dbReference type="Proteomes" id="UP001054252"/>
    </source>
</evidence>
<dbReference type="EMBL" id="BPVZ01000147">
    <property type="protein sequence ID" value="GKV41085.1"/>
    <property type="molecule type" value="Genomic_DNA"/>
</dbReference>
<organism evidence="1 2">
    <name type="scientific">Rubroshorea leprosula</name>
    <dbReference type="NCBI Taxonomy" id="152421"/>
    <lineage>
        <taxon>Eukaryota</taxon>
        <taxon>Viridiplantae</taxon>
        <taxon>Streptophyta</taxon>
        <taxon>Embryophyta</taxon>
        <taxon>Tracheophyta</taxon>
        <taxon>Spermatophyta</taxon>
        <taxon>Magnoliopsida</taxon>
        <taxon>eudicotyledons</taxon>
        <taxon>Gunneridae</taxon>
        <taxon>Pentapetalae</taxon>
        <taxon>rosids</taxon>
        <taxon>malvids</taxon>
        <taxon>Malvales</taxon>
        <taxon>Dipterocarpaceae</taxon>
        <taxon>Rubroshorea</taxon>
    </lineage>
</organism>
<evidence type="ECO:0000313" key="1">
    <source>
        <dbReference type="EMBL" id="GKV41085.1"/>
    </source>
</evidence>
<accession>A0AAV5LV60</accession>
<proteinExistence type="predicted"/>
<dbReference type="Proteomes" id="UP001054252">
    <property type="component" value="Unassembled WGS sequence"/>
</dbReference>
<reference evidence="1 2" key="1">
    <citation type="journal article" date="2021" name="Commun. Biol.">
        <title>The genome of Shorea leprosula (Dipterocarpaceae) highlights the ecological relevance of drought in aseasonal tropical rainforests.</title>
        <authorList>
            <person name="Ng K.K.S."/>
            <person name="Kobayashi M.J."/>
            <person name="Fawcett J.A."/>
            <person name="Hatakeyama M."/>
            <person name="Paape T."/>
            <person name="Ng C.H."/>
            <person name="Ang C.C."/>
            <person name="Tnah L.H."/>
            <person name="Lee C.T."/>
            <person name="Nishiyama T."/>
            <person name="Sese J."/>
            <person name="O'Brien M.J."/>
            <person name="Copetti D."/>
            <person name="Mohd Noor M.I."/>
            <person name="Ong R.C."/>
            <person name="Putra M."/>
            <person name="Sireger I.Z."/>
            <person name="Indrioko S."/>
            <person name="Kosugi Y."/>
            <person name="Izuno A."/>
            <person name="Isagi Y."/>
            <person name="Lee S.L."/>
            <person name="Shimizu K.K."/>
        </authorList>
    </citation>
    <scope>NUCLEOTIDE SEQUENCE [LARGE SCALE GENOMIC DNA]</scope>
    <source>
        <strain evidence="1">214</strain>
    </source>
</reference>
<dbReference type="AlphaFoldDB" id="A0AAV5LV60"/>
<keyword evidence="2" id="KW-1185">Reference proteome</keyword>
<gene>
    <name evidence="1" type="ORF">SLEP1_g48664</name>
</gene>
<name>A0AAV5LV60_9ROSI</name>
<protein>
    <submittedName>
        <fullName evidence="1">Uncharacterized protein</fullName>
    </submittedName>
</protein>
<comment type="caution">
    <text evidence="1">The sequence shown here is derived from an EMBL/GenBank/DDBJ whole genome shotgun (WGS) entry which is preliminary data.</text>
</comment>
<sequence>MDTSLGGVMIIRKYLYEDDLIVNLLSLHGLRGEGVVFEVPDALKFYSKRNGSFIWFL</sequence>